<dbReference type="STRING" id="1427518.XSR1_420021"/>
<evidence type="ECO:0000313" key="1">
    <source>
        <dbReference type="EMBL" id="CDL84256.1"/>
    </source>
</evidence>
<dbReference type="Proteomes" id="UP000019202">
    <property type="component" value="Unassembled WGS sequence"/>
</dbReference>
<protein>
    <submittedName>
        <fullName evidence="1">Uncharacterized protein</fullName>
    </submittedName>
</protein>
<comment type="caution">
    <text evidence="1">The sequence shown here is derived from an EMBL/GenBank/DDBJ whole genome shotgun (WGS) entry which is preliminary data.</text>
</comment>
<name>W1J321_9GAMM</name>
<accession>W1J321</accession>
<proteinExistence type="predicted"/>
<keyword evidence="2" id="KW-1185">Reference proteome</keyword>
<gene>
    <name evidence="1" type="ORF">XSR1_420021</name>
</gene>
<dbReference type="AlphaFoldDB" id="W1J321"/>
<dbReference type="EMBL" id="CBXF010000102">
    <property type="protein sequence ID" value="CDL84256.1"/>
    <property type="molecule type" value="Genomic_DNA"/>
</dbReference>
<organism evidence="1 2">
    <name type="scientific">Xenorhabdus szentirmaii DSM 16338</name>
    <dbReference type="NCBI Taxonomy" id="1427518"/>
    <lineage>
        <taxon>Bacteria</taxon>
        <taxon>Pseudomonadati</taxon>
        <taxon>Pseudomonadota</taxon>
        <taxon>Gammaproteobacteria</taxon>
        <taxon>Enterobacterales</taxon>
        <taxon>Morganellaceae</taxon>
        <taxon>Xenorhabdus</taxon>
    </lineage>
</organism>
<reference evidence="1" key="1">
    <citation type="submission" date="2013-11" db="EMBL/GenBank/DDBJ databases">
        <title>Draft genome sequence and annotation of the entomopathogenic bacteria, Xenorhabdus cabanillasi strain JM26 and Xenorhabdus szentirmai strain DSM 16338.</title>
        <authorList>
            <person name="Gualtieri M."/>
            <person name="Ogier J.C."/>
            <person name="Pages S."/>
            <person name="Givaudan A."/>
            <person name="Gaudriault S."/>
        </authorList>
    </citation>
    <scope>NUCLEOTIDE SEQUENCE [LARGE SCALE GENOMIC DNA]</scope>
    <source>
        <strain evidence="1">DSM 16338</strain>
    </source>
</reference>
<evidence type="ECO:0000313" key="2">
    <source>
        <dbReference type="Proteomes" id="UP000019202"/>
    </source>
</evidence>
<sequence length="45" mass="5400">MSWYGNLFSRTRCGLVRHPPEGMNTLCLTPDYVQHLWIINEHFEH</sequence>